<reference evidence="2 3" key="2">
    <citation type="journal article" date="2013" name="Plant Cell Physiol.">
        <title>Rice Annotation Project Database (RAP-DB): an integrative and interactive database for rice genomics.</title>
        <authorList>
            <person name="Sakai H."/>
            <person name="Lee S.S."/>
            <person name="Tanaka T."/>
            <person name="Numa H."/>
            <person name="Kim J."/>
            <person name="Kawahara Y."/>
            <person name="Wakimoto H."/>
            <person name="Yang C.C."/>
            <person name="Iwamoto M."/>
            <person name="Abe T."/>
            <person name="Yamada Y."/>
            <person name="Muto A."/>
            <person name="Inokuchi H."/>
            <person name="Ikemura T."/>
            <person name="Matsumoto T."/>
            <person name="Sasaki T."/>
            <person name="Itoh T."/>
        </authorList>
    </citation>
    <scope>NUCLEOTIDE SEQUENCE [LARGE SCALE GENOMIC DNA]</scope>
    <source>
        <strain evidence="3">cv. Nipponbare</strain>
    </source>
</reference>
<dbReference type="Proteomes" id="UP000059680">
    <property type="component" value="Chromosome 3"/>
</dbReference>
<feature type="compositionally biased region" description="Low complexity" evidence="1">
    <location>
        <begin position="99"/>
        <end position="122"/>
    </location>
</feature>
<accession>A0A0P0W355</accession>
<feature type="compositionally biased region" description="Pro residues" evidence="1">
    <location>
        <begin position="123"/>
        <end position="134"/>
    </location>
</feature>
<dbReference type="PaxDb" id="39947-A0A0P0W355"/>
<dbReference type="AlphaFoldDB" id="A0A0P0W355"/>
<dbReference type="EMBL" id="AP014959">
    <property type="protein sequence ID" value="BAS86212.1"/>
    <property type="molecule type" value="Genomic_DNA"/>
</dbReference>
<organism evidence="2 3">
    <name type="scientific">Oryza sativa subsp. japonica</name>
    <name type="common">Rice</name>
    <dbReference type="NCBI Taxonomy" id="39947"/>
    <lineage>
        <taxon>Eukaryota</taxon>
        <taxon>Viridiplantae</taxon>
        <taxon>Streptophyta</taxon>
        <taxon>Embryophyta</taxon>
        <taxon>Tracheophyta</taxon>
        <taxon>Spermatophyta</taxon>
        <taxon>Magnoliopsida</taxon>
        <taxon>Liliopsida</taxon>
        <taxon>Poales</taxon>
        <taxon>Poaceae</taxon>
        <taxon>BOP clade</taxon>
        <taxon>Oryzoideae</taxon>
        <taxon>Oryzeae</taxon>
        <taxon>Oryzinae</taxon>
        <taxon>Oryza</taxon>
        <taxon>Oryza sativa</taxon>
    </lineage>
</organism>
<gene>
    <name evidence="2" type="ordered locus">Os03g0730301</name>
    <name evidence="2" type="ORF">OSNPB_030730301</name>
</gene>
<proteinExistence type="predicted"/>
<feature type="non-terminal residue" evidence="2">
    <location>
        <position position="1"/>
    </location>
</feature>
<feature type="compositionally biased region" description="Low complexity" evidence="1">
    <location>
        <begin position="72"/>
        <end position="82"/>
    </location>
</feature>
<evidence type="ECO:0000313" key="2">
    <source>
        <dbReference type="EMBL" id="BAS86212.1"/>
    </source>
</evidence>
<sequence>RRCSSCSSEPWPAPWPRRRGRTRTARPRRSSRWPRSGSAARRREASAAHRRARLGVSARVCRRRCCLPPPTGRTRGSGTAAPRPAPPGRLSRRRPRTPPSGSRTGPARAPARGTAPARTAPGLPAPASPLSPLP</sequence>
<evidence type="ECO:0000313" key="3">
    <source>
        <dbReference type="Proteomes" id="UP000059680"/>
    </source>
</evidence>
<protein>
    <submittedName>
        <fullName evidence="2">Os03g0730301 protein</fullName>
    </submittedName>
</protein>
<evidence type="ECO:0000256" key="1">
    <source>
        <dbReference type="SAM" id="MobiDB-lite"/>
    </source>
</evidence>
<reference evidence="2 3" key="3">
    <citation type="journal article" date="2013" name="Rice">
        <title>Improvement of the Oryza sativa Nipponbare reference genome using next generation sequence and optical map data.</title>
        <authorList>
            <person name="Kawahara Y."/>
            <person name="de la Bastide M."/>
            <person name="Hamilton J.P."/>
            <person name="Kanamori H."/>
            <person name="McCombie W.R."/>
            <person name="Ouyang S."/>
            <person name="Schwartz D.C."/>
            <person name="Tanaka T."/>
            <person name="Wu J."/>
            <person name="Zhou S."/>
            <person name="Childs K.L."/>
            <person name="Davidson R.M."/>
            <person name="Lin H."/>
            <person name="Quesada-Ocampo L."/>
            <person name="Vaillancourt B."/>
            <person name="Sakai H."/>
            <person name="Lee S.S."/>
            <person name="Kim J."/>
            <person name="Numa H."/>
            <person name="Itoh T."/>
            <person name="Buell C.R."/>
            <person name="Matsumoto T."/>
        </authorList>
    </citation>
    <scope>NUCLEOTIDE SEQUENCE [LARGE SCALE GENOMIC DNA]</scope>
    <source>
        <strain evidence="3">cv. Nipponbare</strain>
    </source>
</reference>
<feature type="non-terminal residue" evidence="2">
    <location>
        <position position="134"/>
    </location>
</feature>
<dbReference type="InParanoid" id="A0A0P0W355"/>
<feature type="compositionally biased region" description="Basic residues" evidence="1">
    <location>
        <begin position="16"/>
        <end position="32"/>
    </location>
</feature>
<name>A0A0P0W355_ORYSJ</name>
<feature type="region of interest" description="Disordered" evidence="1">
    <location>
        <begin position="1"/>
        <end position="134"/>
    </location>
</feature>
<keyword evidence="3" id="KW-1185">Reference proteome</keyword>
<dbReference type="Gramene" id="Os03t0730301-00">
    <property type="protein sequence ID" value="Os03t0730301-00"/>
    <property type="gene ID" value="Os03g0730301"/>
</dbReference>
<reference evidence="3" key="1">
    <citation type="journal article" date="2005" name="Nature">
        <title>The map-based sequence of the rice genome.</title>
        <authorList>
            <consortium name="International rice genome sequencing project (IRGSP)"/>
            <person name="Matsumoto T."/>
            <person name="Wu J."/>
            <person name="Kanamori H."/>
            <person name="Katayose Y."/>
            <person name="Fujisawa M."/>
            <person name="Namiki N."/>
            <person name="Mizuno H."/>
            <person name="Yamamoto K."/>
            <person name="Antonio B.A."/>
            <person name="Baba T."/>
            <person name="Sakata K."/>
            <person name="Nagamura Y."/>
            <person name="Aoki H."/>
            <person name="Arikawa K."/>
            <person name="Arita K."/>
            <person name="Bito T."/>
            <person name="Chiden Y."/>
            <person name="Fujitsuka N."/>
            <person name="Fukunaka R."/>
            <person name="Hamada M."/>
            <person name="Harada C."/>
            <person name="Hayashi A."/>
            <person name="Hijishita S."/>
            <person name="Honda M."/>
            <person name="Hosokawa S."/>
            <person name="Ichikawa Y."/>
            <person name="Idonuma A."/>
            <person name="Iijima M."/>
            <person name="Ikeda M."/>
            <person name="Ikeno M."/>
            <person name="Ito K."/>
            <person name="Ito S."/>
            <person name="Ito T."/>
            <person name="Ito Y."/>
            <person name="Ito Y."/>
            <person name="Iwabuchi A."/>
            <person name="Kamiya K."/>
            <person name="Karasawa W."/>
            <person name="Kurita K."/>
            <person name="Katagiri S."/>
            <person name="Kikuta A."/>
            <person name="Kobayashi H."/>
            <person name="Kobayashi N."/>
            <person name="Machita K."/>
            <person name="Maehara T."/>
            <person name="Masukawa M."/>
            <person name="Mizubayashi T."/>
            <person name="Mukai Y."/>
            <person name="Nagasaki H."/>
            <person name="Nagata Y."/>
            <person name="Naito S."/>
            <person name="Nakashima M."/>
            <person name="Nakama Y."/>
            <person name="Nakamichi Y."/>
            <person name="Nakamura M."/>
            <person name="Meguro A."/>
            <person name="Negishi M."/>
            <person name="Ohta I."/>
            <person name="Ohta T."/>
            <person name="Okamoto M."/>
            <person name="Ono N."/>
            <person name="Saji S."/>
            <person name="Sakaguchi M."/>
            <person name="Sakai K."/>
            <person name="Shibata M."/>
            <person name="Shimokawa T."/>
            <person name="Song J."/>
            <person name="Takazaki Y."/>
            <person name="Terasawa K."/>
            <person name="Tsugane M."/>
            <person name="Tsuji K."/>
            <person name="Ueda S."/>
            <person name="Waki K."/>
            <person name="Yamagata H."/>
            <person name="Yamamoto M."/>
            <person name="Yamamoto S."/>
            <person name="Yamane H."/>
            <person name="Yoshiki S."/>
            <person name="Yoshihara R."/>
            <person name="Yukawa K."/>
            <person name="Zhong H."/>
            <person name="Yano M."/>
            <person name="Yuan Q."/>
            <person name="Ouyang S."/>
            <person name="Liu J."/>
            <person name="Jones K.M."/>
            <person name="Gansberger K."/>
            <person name="Moffat K."/>
            <person name="Hill J."/>
            <person name="Bera J."/>
            <person name="Fadrosh D."/>
            <person name="Jin S."/>
            <person name="Johri S."/>
            <person name="Kim M."/>
            <person name="Overton L."/>
            <person name="Reardon M."/>
            <person name="Tsitrin T."/>
            <person name="Vuong H."/>
            <person name="Weaver B."/>
            <person name="Ciecko A."/>
            <person name="Tallon L."/>
            <person name="Jackson J."/>
            <person name="Pai G."/>
            <person name="Aken S.V."/>
            <person name="Utterback T."/>
            <person name="Reidmuller S."/>
            <person name="Feldblyum T."/>
            <person name="Hsiao J."/>
            <person name="Zismann V."/>
            <person name="Iobst S."/>
            <person name="de Vazeille A.R."/>
            <person name="Buell C.R."/>
            <person name="Ying K."/>
            <person name="Li Y."/>
            <person name="Lu T."/>
            <person name="Huang Y."/>
            <person name="Zhao Q."/>
            <person name="Feng Q."/>
            <person name="Zhang L."/>
            <person name="Zhu J."/>
            <person name="Weng Q."/>
            <person name="Mu J."/>
            <person name="Lu Y."/>
            <person name="Fan D."/>
            <person name="Liu Y."/>
            <person name="Guan J."/>
            <person name="Zhang Y."/>
            <person name="Yu S."/>
            <person name="Liu X."/>
            <person name="Zhang Y."/>
            <person name="Hong G."/>
            <person name="Han B."/>
            <person name="Choisne N."/>
            <person name="Demange N."/>
            <person name="Orjeda G."/>
            <person name="Samain S."/>
            <person name="Cattolico L."/>
            <person name="Pelletier E."/>
            <person name="Couloux A."/>
            <person name="Segurens B."/>
            <person name="Wincker P."/>
            <person name="D'Hont A."/>
            <person name="Scarpelli C."/>
            <person name="Weissenbach J."/>
            <person name="Salanoubat M."/>
            <person name="Quetier F."/>
            <person name="Yu Y."/>
            <person name="Kim H.R."/>
            <person name="Rambo T."/>
            <person name="Currie J."/>
            <person name="Collura K."/>
            <person name="Luo M."/>
            <person name="Yang T."/>
            <person name="Ammiraju J.S.S."/>
            <person name="Engler F."/>
            <person name="Soderlund C."/>
            <person name="Wing R.A."/>
            <person name="Palmer L.E."/>
            <person name="de la Bastide M."/>
            <person name="Spiegel L."/>
            <person name="Nascimento L."/>
            <person name="Zutavern T."/>
            <person name="O'Shaughnessy A."/>
            <person name="Dike S."/>
            <person name="Dedhia N."/>
            <person name="Preston R."/>
            <person name="Balija V."/>
            <person name="McCombie W.R."/>
            <person name="Chow T."/>
            <person name="Chen H."/>
            <person name="Chung M."/>
            <person name="Chen C."/>
            <person name="Shaw J."/>
            <person name="Wu H."/>
            <person name="Hsiao K."/>
            <person name="Chao Y."/>
            <person name="Chu M."/>
            <person name="Cheng C."/>
            <person name="Hour A."/>
            <person name="Lee P."/>
            <person name="Lin S."/>
            <person name="Lin Y."/>
            <person name="Liou J."/>
            <person name="Liu S."/>
            <person name="Hsing Y."/>
            <person name="Raghuvanshi S."/>
            <person name="Mohanty A."/>
            <person name="Bharti A.K."/>
            <person name="Gaur A."/>
            <person name="Gupta V."/>
            <person name="Kumar D."/>
            <person name="Ravi V."/>
            <person name="Vij S."/>
            <person name="Kapur A."/>
            <person name="Khurana P."/>
            <person name="Khurana P."/>
            <person name="Khurana J.P."/>
            <person name="Tyagi A.K."/>
            <person name="Gaikwad K."/>
            <person name="Singh A."/>
            <person name="Dalal V."/>
            <person name="Srivastava S."/>
            <person name="Dixit A."/>
            <person name="Pal A.K."/>
            <person name="Ghazi I.A."/>
            <person name="Yadav M."/>
            <person name="Pandit A."/>
            <person name="Bhargava A."/>
            <person name="Sureshbabu K."/>
            <person name="Batra K."/>
            <person name="Sharma T.R."/>
            <person name="Mohapatra T."/>
            <person name="Singh N.K."/>
            <person name="Messing J."/>
            <person name="Nelson A.B."/>
            <person name="Fuks G."/>
            <person name="Kavchok S."/>
            <person name="Keizer G."/>
            <person name="Linton E."/>
            <person name="Llaca V."/>
            <person name="Song R."/>
            <person name="Tanyolac B."/>
            <person name="Young S."/>
            <person name="Ho-Il K."/>
            <person name="Hahn J.H."/>
            <person name="Sangsakoo G."/>
            <person name="Vanavichit A."/>
            <person name="de Mattos Luiz.A.T."/>
            <person name="Zimmer P.D."/>
            <person name="Malone G."/>
            <person name="Dellagostin O."/>
            <person name="de Oliveira A.C."/>
            <person name="Bevan M."/>
            <person name="Bancroft I."/>
            <person name="Minx P."/>
            <person name="Cordum H."/>
            <person name="Wilson R."/>
            <person name="Cheng Z."/>
            <person name="Jin W."/>
            <person name="Jiang J."/>
            <person name="Leong S.A."/>
            <person name="Iwama H."/>
            <person name="Gojobori T."/>
            <person name="Itoh T."/>
            <person name="Niimura Y."/>
            <person name="Fujii Y."/>
            <person name="Habara T."/>
            <person name="Sakai H."/>
            <person name="Sato Y."/>
            <person name="Wilson G."/>
            <person name="Kumar K."/>
            <person name="McCouch S."/>
            <person name="Juretic N."/>
            <person name="Hoen D."/>
            <person name="Wright S."/>
            <person name="Bruskiewich R."/>
            <person name="Bureau T."/>
            <person name="Miyao A."/>
            <person name="Hirochika H."/>
            <person name="Nishikawa T."/>
            <person name="Kadowaki K."/>
            <person name="Sugiura M."/>
            <person name="Burr B."/>
            <person name="Sasaki T."/>
        </authorList>
    </citation>
    <scope>NUCLEOTIDE SEQUENCE [LARGE SCALE GENOMIC DNA]</scope>
    <source>
        <strain evidence="3">cv. Nipponbare</strain>
    </source>
</reference>